<name>A0A059BPD0_EUCGR</name>
<dbReference type="EMBL" id="KK198758">
    <property type="protein sequence ID" value="KCW67585.1"/>
    <property type="molecule type" value="Genomic_DNA"/>
</dbReference>
<protein>
    <submittedName>
        <fullName evidence="2">Uncharacterized protein</fullName>
    </submittedName>
</protein>
<dbReference type="AlphaFoldDB" id="A0A059BPD0"/>
<feature type="transmembrane region" description="Helical" evidence="1">
    <location>
        <begin position="40"/>
        <end position="70"/>
    </location>
</feature>
<dbReference type="InParanoid" id="A0A059BPD0"/>
<feature type="transmembrane region" description="Helical" evidence="1">
    <location>
        <begin position="12"/>
        <end position="33"/>
    </location>
</feature>
<sequence>MTLVGSPLFPLVWVVLYLVLPLVFQSLLLLLPVHPTAAFIWLYPGVVGLYFCPPSSFIFGMLSALAALFVSLF</sequence>
<keyword evidence="1" id="KW-1133">Transmembrane helix</keyword>
<reference evidence="2" key="1">
    <citation type="submission" date="2013-07" db="EMBL/GenBank/DDBJ databases">
        <title>The genome of Eucalyptus grandis.</title>
        <authorList>
            <person name="Schmutz J."/>
            <person name="Hayes R."/>
            <person name="Myburg A."/>
            <person name="Tuskan G."/>
            <person name="Grattapaglia D."/>
            <person name="Rokhsar D.S."/>
        </authorList>
    </citation>
    <scope>NUCLEOTIDE SEQUENCE</scope>
    <source>
        <tissue evidence="2">Leaf extractions</tissue>
    </source>
</reference>
<gene>
    <name evidence="2" type="ORF">EUGRSUZ_F01345</name>
</gene>
<evidence type="ECO:0000256" key="1">
    <source>
        <dbReference type="SAM" id="Phobius"/>
    </source>
</evidence>
<proteinExistence type="predicted"/>
<organism evidence="2">
    <name type="scientific">Eucalyptus grandis</name>
    <name type="common">Flooded gum</name>
    <dbReference type="NCBI Taxonomy" id="71139"/>
    <lineage>
        <taxon>Eukaryota</taxon>
        <taxon>Viridiplantae</taxon>
        <taxon>Streptophyta</taxon>
        <taxon>Embryophyta</taxon>
        <taxon>Tracheophyta</taxon>
        <taxon>Spermatophyta</taxon>
        <taxon>Magnoliopsida</taxon>
        <taxon>eudicotyledons</taxon>
        <taxon>Gunneridae</taxon>
        <taxon>Pentapetalae</taxon>
        <taxon>rosids</taxon>
        <taxon>malvids</taxon>
        <taxon>Myrtales</taxon>
        <taxon>Myrtaceae</taxon>
        <taxon>Myrtoideae</taxon>
        <taxon>Eucalypteae</taxon>
        <taxon>Eucalyptus</taxon>
    </lineage>
</organism>
<accession>A0A059BPD0</accession>
<keyword evidence="1" id="KW-0472">Membrane</keyword>
<dbReference type="Gramene" id="KCW67585">
    <property type="protein sequence ID" value="KCW67585"/>
    <property type="gene ID" value="EUGRSUZ_F01345"/>
</dbReference>
<keyword evidence="1" id="KW-0812">Transmembrane</keyword>
<evidence type="ECO:0000313" key="2">
    <source>
        <dbReference type="EMBL" id="KCW67585.1"/>
    </source>
</evidence>